<keyword evidence="1" id="KW-0732">Signal</keyword>
<evidence type="ECO:0000313" key="4">
    <source>
        <dbReference type="Proteomes" id="UP000252795"/>
    </source>
</evidence>
<accession>A0A368VA78</accession>
<name>A0A368VA78_MARNT</name>
<dbReference type="EMBL" id="QNSA01000001">
    <property type="protein sequence ID" value="RBP77281.1"/>
    <property type="molecule type" value="Genomic_DNA"/>
</dbReference>
<protein>
    <recommendedName>
        <fullName evidence="6">AraC family transcriptional regulator</fullName>
    </recommendedName>
</protein>
<dbReference type="RefSeq" id="WP_113879035.1">
    <property type="nucleotide sequence ID" value="NZ_QNSA01000001.1"/>
</dbReference>
<keyword evidence="5" id="KW-1185">Reference proteome</keyword>
<evidence type="ECO:0000256" key="1">
    <source>
        <dbReference type="SAM" id="SignalP"/>
    </source>
</evidence>
<dbReference type="AlphaFoldDB" id="A0A368VA78"/>
<dbReference type="Proteomes" id="UP000252795">
    <property type="component" value="Unassembled WGS sequence"/>
</dbReference>
<dbReference type="EMBL" id="QPJB01000001">
    <property type="protein sequence ID" value="RCW38127.1"/>
    <property type="molecule type" value="Genomic_DNA"/>
</dbReference>
<evidence type="ECO:0000313" key="2">
    <source>
        <dbReference type="EMBL" id="RBP77281.1"/>
    </source>
</evidence>
<evidence type="ECO:0000313" key="5">
    <source>
        <dbReference type="Proteomes" id="UP000253065"/>
    </source>
</evidence>
<sequence>MATCLNSRFPALLAALTLALTAPAFAQSNPEEEKDETAVAEQVEALKKKVIRLNRDLFILEEDLLFPANTQVAVFVSVDAGKFLKLDAVKLKVDDEIVASHLYTERQVTALERGGMQRLYVGNLKTGAHQVTAFVEGIGPDQRPYKQAASLEFEKGTGTAALEIRVEDRSSDYQPSVSIVEWE</sequence>
<proteinExistence type="predicted"/>
<organism evidence="3 4">
    <name type="scientific">Marinobacter nauticus</name>
    <name type="common">Marinobacter hydrocarbonoclasticus</name>
    <name type="synonym">Marinobacter aquaeolei</name>
    <dbReference type="NCBI Taxonomy" id="2743"/>
    <lineage>
        <taxon>Bacteria</taxon>
        <taxon>Pseudomonadati</taxon>
        <taxon>Pseudomonadota</taxon>
        <taxon>Gammaproteobacteria</taxon>
        <taxon>Pseudomonadales</taxon>
        <taxon>Marinobacteraceae</taxon>
        <taxon>Marinobacter</taxon>
    </lineage>
</organism>
<evidence type="ECO:0008006" key="6">
    <source>
        <dbReference type="Google" id="ProtNLM"/>
    </source>
</evidence>
<comment type="caution">
    <text evidence="3">The sequence shown here is derived from an EMBL/GenBank/DDBJ whole genome shotgun (WGS) entry which is preliminary data.</text>
</comment>
<gene>
    <name evidence="3" type="ORF">DET51_101476</name>
    <name evidence="2" type="ORF">DET64_101477</name>
</gene>
<feature type="signal peptide" evidence="1">
    <location>
        <begin position="1"/>
        <end position="26"/>
    </location>
</feature>
<evidence type="ECO:0000313" key="3">
    <source>
        <dbReference type="EMBL" id="RCW38127.1"/>
    </source>
</evidence>
<dbReference type="Proteomes" id="UP000253065">
    <property type="component" value="Unassembled WGS sequence"/>
</dbReference>
<reference evidence="3 4" key="1">
    <citation type="submission" date="2018-07" db="EMBL/GenBank/DDBJ databases">
        <title>Freshwater and sediment microbial communities from various areas in North America, analyzing microbe dynamics in response to fracking.</title>
        <authorList>
            <person name="Lamendella R."/>
        </authorList>
    </citation>
    <scope>NUCLEOTIDE SEQUENCE [LARGE SCALE GENOMIC DNA]</scope>
    <source>
        <strain evidence="3 4">114E</strain>
        <strain evidence="2 5">114E_o</strain>
    </source>
</reference>
<feature type="chain" id="PRO_5017002261" description="AraC family transcriptional regulator" evidence="1">
    <location>
        <begin position="27"/>
        <end position="183"/>
    </location>
</feature>